<dbReference type="OrthoDB" id="7016747at2"/>
<name>A0A2C8FFI2_9BACT</name>
<evidence type="ECO:0000313" key="1">
    <source>
        <dbReference type="EMBL" id="SOB60649.1"/>
    </source>
</evidence>
<organism evidence="1 2">
    <name type="scientific">Pseudodesulfovibrio profundus</name>
    <dbReference type="NCBI Taxonomy" id="57320"/>
    <lineage>
        <taxon>Bacteria</taxon>
        <taxon>Pseudomonadati</taxon>
        <taxon>Thermodesulfobacteriota</taxon>
        <taxon>Desulfovibrionia</taxon>
        <taxon>Desulfovibrionales</taxon>
        <taxon>Desulfovibrionaceae</taxon>
    </lineage>
</organism>
<evidence type="ECO:0000313" key="2">
    <source>
        <dbReference type="Proteomes" id="UP000219215"/>
    </source>
</evidence>
<dbReference type="EMBL" id="LT907975">
    <property type="protein sequence ID" value="SOB60649.1"/>
    <property type="molecule type" value="Genomic_DNA"/>
</dbReference>
<gene>
    <name evidence="1" type="ORF">DPRO_3732</name>
</gene>
<reference evidence="2" key="1">
    <citation type="submission" date="2017-09" db="EMBL/GenBank/DDBJ databases">
        <authorList>
            <person name="Regsiter A."/>
            <person name="William W."/>
        </authorList>
    </citation>
    <scope>NUCLEOTIDE SEQUENCE [LARGE SCALE GENOMIC DNA]</scope>
    <source>
        <strain evidence="2">500-1</strain>
    </source>
</reference>
<dbReference type="RefSeq" id="WP_097013345.1">
    <property type="nucleotide sequence ID" value="NZ_LT907975.1"/>
</dbReference>
<dbReference type="AlphaFoldDB" id="A0A2C8FFI2"/>
<dbReference type="Proteomes" id="UP000219215">
    <property type="component" value="Chromosome DPRO"/>
</dbReference>
<protein>
    <submittedName>
        <fullName evidence="1">Uncharacterized protein</fullName>
    </submittedName>
</protein>
<accession>A0A2C8FFI2</accession>
<dbReference type="KEGG" id="pprf:DPRO_3732"/>
<sequence>MVYGKIGTNEQRIGGQYPGEGWVEMTAQRPSPDYVAQADGTWGPAPAPSYVEQREAAILEKWPIPQQLEAHIEAAEDPPRMEKLNALLADVKAIKELYPKPL</sequence>
<proteinExistence type="predicted"/>
<keyword evidence="2" id="KW-1185">Reference proteome</keyword>